<keyword evidence="3" id="KW-1185">Reference proteome</keyword>
<gene>
    <name evidence="2" type="ORF">GQX73_g9629</name>
</gene>
<evidence type="ECO:0000256" key="1">
    <source>
        <dbReference type="SAM" id="MobiDB-lite"/>
    </source>
</evidence>
<proteinExistence type="predicted"/>
<feature type="compositionally biased region" description="Pro residues" evidence="1">
    <location>
        <begin position="102"/>
        <end position="116"/>
    </location>
</feature>
<dbReference type="EMBL" id="WUBL01000173">
    <property type="protein sequence ID" value="KAF2963939.1"/>
    <property type="molecule type" value="Genomic_DNA"/>
</dbReference>
<dbReference type="InParanoid" id="A0A7C8IU82"/>
<reference evidence="2 3" key="1">
    <citation type="submission" date="2019-12" db="EMBL/GenBank/DDBJ databases">
        <title>Draft genome sequence of the ascomycete Xylaria multiplex DSM 110363.</title>
        <authorList>
            <person name="Buettner E."/>
            <person name="Kellner H."/>
        </authorList>
    </citation>
    <scope>NUCLEOTIDE SEQUENCE [LARGE SCALE GENOMIC DNA]</scope>
    <source>
        <strain evidence="2 3">DSM 110363</strain>
    </source>
</reference>
<feature type="compositionally biased region" description="Polar residues" evidence="1">
    <location>
        <begin position="11"/>
        <end position="27"/>
    </location>
</feature>
<organism evidence="2 3">
    <name type="scientific">Xylaria multiplex</name>
    <dbReference type="NCBI Taxonomy" id="323545"/>
    <lineage>
        <taxon>Eukaryota</taxon>
        <taxon>Fungi</taxon>
        <taxon>Dikarya</taxon>
        <taxon>Ascomycota</taxon>
        <taxon>Pezizomycotina</taxon>
        <taxon>Sordariomycetes</taxon>
        <taxon>Xylariomycetidae</taxon>
        <taxon>Xylariales</taxon>
        <taxon>Xylariaceae</taxon>
        <taxon>Xylaria</taxon>
    </lineage>
</organism>
<name>A0A7C8IU82_9PEZI</name>
<evidence type="ECO:0000313" key="2">
    <source>
        <dbReference type="EMBL" id="KAF2963939.1"/>
    </source>
</evidence>
<feature type="region of interest" description="Disordered" evidence="1">
    <location>
        <begin position="1"/>
        <end position="74"/>
    </location>
</feature>
<accession>A0A7C8IU82</accession>
<protein>
    <submittedName>
        <fullName evidence="2">Uncharacterized protein</fullName>
    </submittedName>
</protein>
<dbReference type="Proteomes" id="UP000481858">
    <property type="component" value="Unassembled WGS sequence"/>
</dbReference>
<comment type="caution">
    <text evidence="2">The sequence shown here is derived from an EMBL/GenBank/DDBJ whole genome shotgun (WGS) entry which is preliminary data.</text>
</comment>
<feature type="compositionally biased region" description="Polar residues" evidence="1">
    <location>
        <begin position="49"/>
        <end position="62"/>
    </location>
</feature>
<sequence length="166" mass="18151">MRLISSLAKEGTTSPTPGNHSITSSSSKAKRPEREIGETGDDPIEFRCPTSNSATEKSTSHSVNKRTKSTELLDFSRVGCAELAMSCRGDYEDETVNEPESPRPLMPRESTPPPENPDIGTQPADLTCEFQDDGRTSGYETGDEGNEEKIRKKNVLVDEEKEGNGE</sequence>
<dbReference type="AlphaFoldDB" id="A0A7C8IU82"/>
<evidence type="ECO:0000313" key="3">
    <source>
        <dbReference type="Proteomes" id="UP000481858"/>
    </source>
</evidence>
<feature type="region of interest" description="Disordered" evidence="1">
    <location>
        <begin position="87"/>
        <end position="166"/>
    </location>
</feature>
<dbReference type="OrthoDB" id="10558058at2759"/>
<feature type="compositionally biased region" description="Basic and acidic residues" evidence="1">
    <location>
        <begin position="147"/>
        <end position="166"/>
    </location>
</feature>